<keyword evidence="3" id="KW-1185">Reference proteome</keyword>
<protein>
    <recommendedName>
        <fullName evidence="4">M-phase phosphoprotein 6</fullName>
    </recommendedName>
</protein>
<evidence type="ECO:0000313" key="2">
    <source>
        <dbReference type="EMBL" id="KAH3684144.1"/>
    </source>
</evidence>
<comment type="caution">
    <text evidence="2">The sequence shown here is derived from an EMBL/GenBank/DDBJ whole genome shotgun (WGS) entry which is preliminary data.</text>
</comment>
<feature type="region of interest" description="Disordered" evidence="1">
    <location>
        <begin position="83"/>
        <end position="177"/>
    </location>
</feature>
<dbReference type="Proteomes" id="UP000774326">
    <property type="component" value="Unassembled WGS sequence"/>
</dbReference>
<feature type="compositionally biased region" description="Polar residues" evidence="1">
    <location>
        <begin position="128"/>
        <end position="140"/>
    </location>
</feature>
<evidence type="ECO:0008006" key="4">
    <source>
        <dbReference type="Google" id="ProtNLM"/>
    </source>
</evidence>
<feature type="compositionally biased region" description="Basic and acidic residues" evidence="1">
    <location>
        <begin position="28"/>
        <end position="45"/>
    </location>
</feature>
<feature type="compositionally biased region" description="Basic and acidic residues" evidence="1">
    <location>
        <begin position="88"/>
        <end position="101"/>
    </location>
</feature>
<proteinExistence type="predicted"/>
<feature type="compositionally biased region" description="Acidic residues" evidence="1">
    <location>
        <begin position="102"/>
        <end position="123"/>
    </location>
</feature>
<dbReference type="Pfam" id="PF10175">
    <property type="entry name" value="MPP6"/>
    <property type="match status" value="1"/>
</dbReference>
<evidence type="ECO:0000313" key="3">
    <source>
        <dbReference type="Proteomes" id="UP000774326"/>
    </source>
</evidence>
<dbReference type="AlphaFoldDB" id="A0A9P8Q764"/>
<organism evidence="2 3">
    <name type="scientific">Wickerhamomyces pijperi</name>
    <name type="common">Yeast</name>
    <name type="synonym">Pichia pijperi</name>
    <dbReference type="NCBI Taxonomy" id="599730"/>
    <lineage>
        <taxon>Eukaryota</taxon>
        <taxon>Fungi</taxon>
        <taxon>Dikarya</taxon>
        <taxon>Ascomycota</taxon>
        <taxon>Saccharomycotina</taxon>
        <taxon>Saccharomycetes</taxon>
        <taxon>Phaffomycetales</taxon>
        <taxon>Wickerhamomycetaceae</taxon>
        <taxon>Wickerhamomyces</taxon>
    </lineage>
</organism>
<name>A0A9P8Q764_WICPI</name>
<accession>A0A9P8Q764</accession>
<feature type="region of interest" description="Disordered" evidence="1">
    <location>
        <begin position="28"/>
        <end position="63"/>
    </location>
</feature>
<dbReference type="EMBL" id="JAEUBG010002687">
    <property type="protein sequence ID" value="KAH3684144.1"/>
    <property type="molecule type" value="Genomic_DNA"/>
</dbReference>
<dbReference type="OrthoDB" id="4084022at2759"/>
<evidence type="ECO:0000256" key="1">
    <source>
        <dbReference type="SAM" id="MobiDB-lite"/>
    </source>
</evidence>
<gene>
    <name evidence="2" type="ORF">WICPIJ_004874</name>
</gene>
<reference evidence="2" key="1">
    <citation type="journal article" date="2021" name="Open Biol.">
        <title>Shared evolutionary footprints suggest mitochondrial oxidative damage underlies multiple complex I losses in fungi.</title>
        <authorList>
            <person name="Schikora-Tamarit M.A."/>
            <person name="Marcet-Houben M."/>
            <person name="Nosek J."/>
            <person name="Gabaldon T."/>
        </authorList>
    </citation>
    <scope>NUCLEOTIDE SEQUENCE</scope>
    <source>
        <strain evidence="2">CBS2887</strain>
    </source>
</reference>
<reference evidence="2" key="2">
    <citation type="submission" date="2021-01" db="EMBL/GenBank/DDBJ databases">
        <authorList>
            <person name="Schikora-Tamarit M.A."/>
        </authorList>
    </citation>
    <scope>NUCLEOTIDE SEQUENCE</scope>
    <source>
        <strain evidence="2">CBS2887</strain>
    </source>
</reference>
<sequence>MSTEEKTPAKLSSKLLGMKFMRQAEIRDEKIEEEKKESRLKDLSEWKSPMASSLKKSFASKPKIQTMGFSSINSMNQMSDVVGRRVFGAKEEPKKEKKQKDIDEDIDTINDPNDDESDDDDVAIESLWKQTQDSNQQKKGNFNKRSFKNRNHDSNHDKNKRNLNGEGDHFSKKRQRK</sequence>